<evidence type="ECO:0000313" key="2">
    <source>
        <dbReference type="EMBL" id="AEJ61461.1"/>
    </source>
</evidence>
<sequence length="306" mass="35390">MGSAKFIVGLYLILRAPILAGPFFVTSSPPPEEPAPPPFPELSVLKEAYPDLTFDPVYDHEQGDWRLVVTAGGRTGVFYRAGGRFLPPDRVGEQDRYRMLIYRYAEQIPDPGRFTEEDIERIVRFASPENRSSGRVTPTFFFDLVYDSASMEQVERHIVQVSFLGKKVKIHERIVEPLARIEAALLRLAEEDPETAAFIHTLEVVEGYSWRTIRDTAGRSFHSMGIALDLLPAGWQRKTLYWYWERNKGNDRWMLIPLSERWMPPLKVIEVFEAHGFIWGGKWPVWDNMHFEYRPELIAGRSLFTD</sequence>
<proteinExistence type="predicted"/>
<evidence type="ECO:0000259" key="1">
    <source>
        <dbReference type="Pfam" id="PF13539"/>
    </source>
</evidence>
<dbReference type="OrthoDB" id="9799970at2"/>
<dbReference type="STRING" id="869211.Spith_1191"/>
<dbReference type="Gene3D" id="3.30.1380.10">
    <property type="match status" value="1"/>
</dbReference>
<protein>
    <recommendedName>
        <fullName evidence="1">Peptidase M15C domain-containing protein</fullName>
    </recommendedName>
</protein>
<dbReference type="InterPro" id="IPR009045">
    <property type="entry name" value="Zn_M74/Hedgehog-like"/>
</dbReference>
<accession>G0GEQ5</accession>
<evidence type="ECO:0000313" key="3">
    <source>
        <dbReference type="Proteomes" id="UP000007254"/>
    </source>
</evidence>
<reference evidence="2 3" key="1">
    <citation type="submission" date="2011-06" db="EMBL/GenBank/DDBJ databases">
        <title>The complete genome of Spirochaeta thermophila DSM 6578.</title>
        <authorList>
            <consortium name="US DOE Joint Genome Institute (JGI-PGF)"/>
            <person name="Lucas S."/>
            <person name="Lapidus A."/>
            <person name="Bruce D."/>
            <person name="Goodwin L."/>
            <person name="Pitluck S."/>
            <person name="Peters L."/>
            <person name="Kyrpides N."/>
            <person name="Mavromatis K."/>
            <person name="Ivanova N."/>
            <person name="Mikailova N."/>
            <person name="Pagani I."/>
            <person name="Chertkov O."/>
            <person name="Detter J.C."/>
            <person name="Tapia R."/>
            <person name="Han C."/>
            <person name="Land M."/>
            <person name="Hauser L."/>
            <person name="Markowitz V."/>
            <person name="Cheng J.-F."/>
            <person name="Hugenholtz P."/>
            <person name="Woyke T."/>
            <person name="Wu D."/>
            <person name="Spring S."/>
            <person name="Merkhoffer B."/>
            <person name="Schneider S."/>
            <person name="Klenk H.-P."/>
            <person name="Eisen J.A."/>
        </authorList>
    </citation>
    <scope>NUCLEOTIDE SEQUENCE [LARGE SCALE GENOMIC DNA]</scope>
    <source>
        <strain evidence="3">ATCC 700085 / DSM 6578 / Z-1203</strain>
    </source>
</reference>
<dbReference type="Pfam" id="PF13539">
    <property type="entry name" value="Peptidase_M15_4"/>
    <property type="match status" value="1"/>
</dbReference>
<dbReference type="HOGENOM" id="CLU_067809_0_0_12"/>
<dbReference type="EMBL" id="CP002903">
    <property type="protein sequence ID" value="AEJ61461.1"/>
    <property type="molecule type" value="Genomic_DNA"/>
</dbReference>
<keyword evidence="3" id="KW-1185">Reference proteome</keyword>
<gene>
    <name evidence="2" type="ordered locus">Spith_1191</name>
</gene>
<dbReference type="KEGG" id="stq:Spith_1191"/>
<organism evidence="2 3">
    <name type="scientific">Winmispira thermophila (strain ATCC 700085 / DSM 6578 / Z-1203)</name>
    <name type="common">Spirochaeta thermophila</name>
    <dbReference type="NCBI Taxonomy" id="869211"/>
    <lineage>
        <taxon>Bacteria</taxon>
        <taxon>Pseudomonadati</taxon>
        <taxon>Spirochaetota</taxon>
        <taxon>Spirochaetia</taxon>
        <taxon>Winmispirales</taxon>
        <taxon>Winmispiraceae</taxon>
        <taxon>Winmispira</taxon>
    </lineage>
</organism>
<dbReference type="InterPro" id="IPR039561">
    <property type="entry name" value="Peptidase_M15C"/>
</dbReference>
<dbReference type="GO" id="GO:0008233">
    <property type="term" value="F:peptidase activity"/>
    <property type="evidence" value="ECO:0007669"/>
    <property type="project" value="InterPro"/>
</dbReference>
<dbReference type="SUPFAM" id="SSF55166">
    <property type="entry name" value="Hedgehog/DD-peptidase"/>
    <property type="match status" value="1"/>
</dbReference>
<dbReference type="RefSeq" id="WP_014624806.1">
    <property type="nucleotide sequence ID" value="NC_017583.1"/>
</dbReference>
<feature type="domain" description="Peptidase M15C" evidence="1">
    <location>
        <begin position="215"/>
        <end position="293"/>
    </location>
</feature>
<name>G0GEQ5_WINT7</name>
<dbReference type="Proteomes" id="UP000007254">
    <property type="component" value="Chromosome"/>
</dbReference>
<dbReference type="AlphaFoldDB" id="G0GEQ5"/>